<sequence>MQPIASVLMKDGNKEIKENIEHVKALLKVTSLLGRLGTDFRRQDETESPTNKEDFVDTCILLTDYTLQRFSTSCIDDSSVIKHPINTRAILVQ</sequence>
<comment type="caution">
    <text evidence="1">The sequence shown here is derived from an EMBL/GenBank/DDBJ whole genome shotgun (WGS) entry which is preliminary data.</text>
</comment>
<dbReference type="AlphaFoldDB" id="A0AA88I3V5"/>
<evidence type="ECO:0000313" key="1">
    <source>
        <dbReference type="EMBL" id="KAK2722318.1"/>
    </source>
</evidence>
<proteinExistence type="predicted"/>
<organism evidence="1 2">
    <name type="scientific">Artemia franciscana</name>
    <name type="common">Brine shrimp</name>
    <name type="synonym">Artemia sanfranciscana</name>
    <dbReference type="NCBI Taxonomy" id="6661"/>
    <lineage>
        <taxon>Eukaryota</taxon>
        <taxon>Metazoa</taxon>
        <taxon>Ecdysozoa</taxon>
        <taxon>Arthropoda</taxon>
        <taxon>Crustacea</taxon>
        <taxon>Branchiopoda</taxon>
        <taxon>Anostraca</taxon>
        <taxon>Artemiidae</taxon>
        <taxon>Artemia</taxon>
    </lineage>
</organism>
<keyword evidence="2" id="KW-1185">Reference proteome</keyword>
<protein>
    <submittedName>
        <fullName evidence="1">Uncharacterized protein</fullName>
    </submittedName>
</protein>
<dbReference type="EMBL" id="JAVRJZ010000005">
    <property type="protein sequence ID" value="KAK2722318.1"/>
    <property type="molecule type" value="Genomic_DNA"/>
</dbReference>
<accession>A0AA88I3V5</accession>
<gene>
    <name evidence="1" type="ORF">QYM36_002748</name>
</gene>
<reference evidence="1" key="1">
    <citation type="submission" date="2023-07" db="EMBL/GenBank/DDBJ databases">
        <title>Chromosome-level genome assembly of Artemia franciscana.</title>
        <authorList>
            <person name="Jo E."/>
        </authorList>
    </citation>
    <scope>NUCLEOTIDE SEQUENCE</scope>
    <source>
        <tissue evidence="1">Whole body</tissue>
    </source>
</reference>
<name>A0AA88I3V5_ARTSF</name>
<dbReference type="Proteomes" id="UP001187531">
    <property type="component" value="Unassembled WGS sequence"/>
</dbReference>
<evidence type="ECO:0000313" key="2">
    <source>
        <dbReference type="Proteomes" id="UP001187531"/>
    </source>
</evidence>